<dbReference type="AlphaFoldDB" id="A0A916SYX4"/>
<protein>
    <submittedName>
        <fullName evidence="2">Pyridoxamine 5'-phosphate oxidase</fullName>
    </submittedName>
</protein>
<dbReference type="SUPFAM" id="SSF50475">
    <property type="entry name" value="FMN-binding split barrel"/>
    <property type="match status" value="1"/>
</dbReference>
<dbReference type="Proteomes" id="UP000636793">
    <property type="component" value="Unassembled WGS sequence"/>
</dbReference>
<accession>A0A916SYX4</accession>
<sequence length="161" mass="17375">MNATELAEILGRDYSQQLLQSAIARVAYTGLDGDPRVIPIGFLWTDGTIKLYTAPKAPKVKALQANPRVAITIDTAGMPPRILLIRGAAALETVDGVPDGYIEASRIGIPAEMMADWEAGVRALYQQMVVITVTPDWAKLLDFETTIPQAVAELVGQQSAR</sequence>
<keyword evidence="3" id="KW-1185">Reference proteome</keyword>
<dbReference type="InterPro" id="IPR012349">
    <property type="entry name" value="Split_barrel_FMN-bd"/>
</dbReference>
<proteinExistence type="predicted"/>
<organism evidence="2 3">
    <name type="scientific">Flexivirga endophytica</name>
    <dbReference type="NCBI Taxonomy" id="1849103"/>
    <lineage>
        <taxon>Bacteria</taxon>
        <taxon>Bacillati</taxon>
        <taxon>Actinomycetota</taxon>
        <taxon>Actinomycetes</taxon>
        <taxon>Micrococcales</taxon>
        <taxon>Dermacoccaceae</taxon>
        <taxon>Flexivirga</taxon>
    </lineage>
</organism>
<dbReference type="EMBL" id="BMHI01000002">
    <property type="protein sequence ID" value="GGB23506.1"/>
    <property type="molecule type" value="Genomic_DNA"/>
</dbReference>
<name>A0A916SYX4_9MICO</name>
<evidence type="ECO:0000313" key="2">
    <source>
        <dbReference type="EMBL" id="GGB23506.1"/>
    </source>
</evidence>
<evidence type="ECO:0000259" key="1">
    <source>
        <dbReference type="Pfam" id="PF01243"/>
    </source>
</evidence>
<reference evidence="2" key="1">
    <citation type="journal article" date="2014" name="Int. J. Syst. Evol. Microbiol.">
        <title>Complete genome sequence of Corynebacterium casei LMG S-19264T (=DSM 44701T), isolated from a smear-ripened cheese.</title>
        <authorList>
            <consortium name="US DOE Joint Genome Institute (JGI-PGF)"/>
            <person name="Walter F."/>
            <person name="Albersmeier A."/>
            <person name="Kalinowski J."/>
            <person name="Ruckert C."/>
        </authorList>
    </citation>
    <scope>NUCLEOTIDE SEQUENCE</scope>
    <source>
        <strain evidence="2">CGMCC 1.15085</strain>
    </source>
</reference>
<evidence type="ECO:0000313" key="3">
    <source>
        <dbReference type="Proteomes" id="UP000636793"/>
    </source>
</evidence>
<dbReference type="Gene3D" id="2.30.110.10">
    <property type="entry name" value="Electron Transport, Fmn-binding Protein, Chain A"/>
    <property type="match status" value="1"/>
</dbReference>
<comment type="caution">
    <text evidence="2">The sequence shown here is derived from an EMBL/GenBank/DDBJ whole genome shotgun (WGS) entry which is preliminary data.</text>
</comment>
<dbReference type="RefSeq" id="WP_188836060.1">
    <property type="nucleotide sequence ID" value="NZ_BMHI01000002.1"/>
</dbReference>
<feature type="domain" description="Pyridoxamine 5'-phosphate oxidase N-terminal" evidence="1">
    <location>
        <begin position="17"/>
        <end position="93"/>
    </location>
</feature>
<dbReference type="InterPro" id="IPR011576">
    <property type="entry name" value="Pyridox_Oxase_N"/>
</dbReference>
<gene>
    <name evidence="2" type="ORF">GCM10011492_11730</name>
</gene>
<reference evidence="2" key="2">
    <citation type="submission" date="2020-09" db="EMBL/GenBank/DDBJ databases">
        <authorList>
            <person name="Sun Q."/>
            <person name="Zhou Y."/>
        </authorList>
    </citation>
    <scope>NUCLEOTIDE SEQUENCE</scope>
    <source>
        <strain evidence="2">CGMCC 1.15085</strain>
    </source>
</reference>
<dbReference type="Pfam" id="PF01243">
    <property type="entry name" value="PNPOx_N"/>
    <property type="match status" value="1"/>
</dbReference>